<keyword evidence="4" id="KW-0238">DNA-binding</keyword>
<evidence type="ECO:0000259" key="8">
    <source>
        <dbReference type="Pfam" id="PF03834"/>
    </source>
</evidence>
<dbReference type="PANTHER" id="PTHR12749:SF0">
    <property type="entry name" value="DNA EXCISION REPAIR PROTEIN ERCC-1"/>
    <property type="match status" value="1"/>
</dbReference>
<evidence type="ECO:0000256" key="6">
    <source>
        <dbReference type="ARBA" id="ARBA00023242"/>
    </source>
</evidence>
<dbReference type="InterPro" id="IPR047260">
    <property type="entry name" value="ERCC1-like_central_dom"/>
</dbReference>
<evidence type="ECO:0000256" key="7">
    <source>
        <dbReference type="SAM" id="MobiDB-lite"/>
    </source>
</evidence>
<dbReference type="FunFam" id="3.40.50.10130:FF:000001">
    <property type="entry name" value="DNA excision repair protein ERCC-1"/>
    <property type="match status" value="1"/>
</dbReference>
<dbReference type="NCBIfam" id="TIGR00597">
    <property type="entry name" value="rad10"/>
    <property type="match status" value="1"/>
</dbReference>
<dbReference type="GO" id="GO:0000110">
    <property type="term" value="C:nucleotide-excision repair factor 1 complex"/>
    <property type="evidence" value="ECO:0007669"/>
    <property type="project" value="TreeGrafter"/>
</dbReference>
<dbReference type="GO" id="GO:0070522">
    <property type="term" value="C:ERCC4-ERCC1 complex"/>
    <property type="evidence" value="ECO:0007669"/>
    <property type="project" value="TreeGrafter"/>
</dbReference>
<dbReference type="GO" id="GO:0006302">
    <property type="term" value="P:double-strand break repair"/>
    <property type="evidence" value="ECO:0007669"/>
    <property type="project" value="UniProtKB-ARBA"/>
</dbReference>
<evidence type="ECO:0000313" key="10">
    <source>
        <dbReference type="Proteomes" id="UP000770661"/>
    </source>
</evidence>
<protein>
    <submittedName>
        <fullName evidence="9">DNA excision repair protein ERCC-1</fullName>
    </submittedName>
</protein>
<comment type="subcellular location">
    <subcellularLocation>
        <location evidence="1">Nucleus</location>
    </subcellularLocation>
</comment>
<dbReference type="PANTHER" id="PTHR12749">
    <property type="entry name" value="EXCISION REPAIR CROSS-COMPLEMENTING 1 ERCC1"/>
    <property type="match status" value="1"/>
</dbReference>
<dbReference type="OrthoDB" id="10262814at2759"/>
<evidence type="ECO:0000256" key="5">
    <source>
        <dbReference type="ARBA" id="ARBA00023204"/>
    </source>
</evidence>
<comment type="caution">
    <text evidence="9">The sequence shown here is derived from an EMBL/GenBank/DDBJ whole genome shotgun (WGS) entry which is preliminary data.</text>
</comment>
<dbReference type="GO" id="GO:0006312">
    <property type="term" value="P:mitotic recombination"/>
    <property type="evidence" value="ECO:0007669"/>
    <property type="project" value="TreeGrafter"/>
</dbReference>
<dbReference type="CDD" id="cd22325">
    <property type="entry name" value="ERCC1_C-like"/>
    <property type="match status" value="1"/>
</dbReference>
<dbReference type="EMBL" id="JACEEZ010017449">
    <property type="protein sequence ID" value="KAG0717513.1"/>
    <property type="molecule type" value="Genomic_DNA"/>
</dbReference>
<dbReference type="GO" id="GO:0003697">
    <property type="term" value="F:single-stranded DNA binding"/>
    <property type="evidence" value="ECO:0007669"/>
    <property type="project" value="TreeGrafter"/>
</dbReference>
<reference evidence="9" key="1">
    <citation type="submission" date="2020-07" db="EMBL/GenBank/DDBJ databases">
        <title>The High-quality genome of the commercially important snow crab, Chionoecetes opilio.</title>
        <authorList>
            <person name="Jeong J.-H."/>
            <person name="Ryu S."/>
        </authorList>
    </citation>
    <scope>NUCLEOTIDE SEQUENCE</scope>
    <source>
        <strain evidence="9">MADBK_172401_WGS</strain>
        <tissue evidence="9">Digestive gland</tissue>
    </source>
</reference>
<evidence type="ECO:0000256" key="1">
    <source>
        <dbReference type="ARBA" id="ARBA00004123"/>
    </source>
</evidence>
<feature type="region of interest" description="Disordered" evidence="7">
    <location>
        <begin position="54"/>
        <end position="73"/>
    </location>
</feature>
<dbReference type="GO" id="GO:0070914">
    <property type="term" value="P:UV-damage excision repair"/>
    <property type="evidence" value="ECO:0007669"/>
    <property type="project" value="TreeGrafter"/>
</dbReference>
<keyword evidence="3" id="KW-0227">DNA damage</keyword>
<name>A0A8J5C7I1_CHIOP</name>
<dbReference type="InterPro" id="IPR004579">
    <property type="entry name" value="ERCC1/RAD10/SWI10"/>
</dbReference>
<feature type="region of interest" description="Disordered" evidence="7">
    <location>
        <begin position="1"/>
        <end position="24"/>
    </location>
</feature>
<evidence type="ECO:0000256" key="4">
    <source>
        <dbReference type="ARBA" id="ARBA00023125"/>
    </source>
</evidence>
<feature type="compositionally biased region" description="Acidic residues" evidence="7">
    <location>
        <begin position="1"/>
        <end position="10"/>
    </location>
</feature>
<proteinExistence type="inferred from homology"/>
<comment type="similarity">
    <text evidence="2">Belongs to the ERCC1/RAD10/SWI10 family.</text>
</comment>
<accession>A0A8J5C7I1</accession>
<gene>
    <name evidence="9" type="primary">Ercc1</name>
    <name evidence="9" type="ORF">GWK47_054257</name>
</gene>
<dbReference type="InterPro" id="IPR011335">
    <property type="entry name" value="Restrct_endonuc-II-like"/>
</dbReference>
<organism evidence="9 10">
    <name type="scientific">Chionoecetes opilio</name>
    <name type="common">Atlantic snow crab</name>
    <name type="synonym">Cancer opilio</name>
    <dbReference type="NCBI Taxonomy" id="41210"/>
    <lineage>
        <taxon>Eukaryota</taxon>
        <taxon>Metazoa</taxon>
        <taxon>Ecdysozoa</taxon>
        <taxon>Arthropoda</taxon>
        <taxon>Crustacea</taxon>
        <taxon>Multicrustacea</taxon>
        <taxon>Malacostraca</taxon>
        <taxon>Eumalacostraca</taxon>
        <taxon>Eucarida</taxon>
        <taxon>Decapoda</taxon>
        <taxon>Pleocyemata</taxon>
        <taxon>Brachyura</taxon>
        <taxon>Eubrachyura</taxon>
        <taxon>Majoidea</taxon>
        <taxon>Majidae</taxon>
        <taxon>Chionoecetes</taxon>
    </lineage>
</organism>
<dbReference type="Proteomes" id="UP000770661">
    <property type="component" value="Unassembled WGS sequence"/>
</dbReference>
<dbReference type="Gene3D" id="3.40.50.10130">
    <property type="match status" value="1"/>
</dbReference>
<evidence type="ECO:0000256" key="2">
    <source>
        <dbReference type="ARBA" id="ARBA00008283"/>
    </source>
</evidence>
<evidence type="ECO:0000256" key="3">
    <source>
        <dbReference type="ARBA" id="ARBA00022763"/>
    </source>
</evidence>
<dbReference type="SUPFAM" id="SSF52980">
    <property type="entry name" value="Restriction endonuclease-like"/>
    <property type="match status" value="1"/>
</dbReference>
<dbReference type="AlphaFoldDB" id="A0A8J5C7I1"/>
<evidence type="ECO:0000313" key="9">
    <source>
        <dbReference type="EMBL" id="KAG0717513.1"/>
    </source>
</evidence>
<sequence>MSSNPDEDVQEASTSTGGNYIKSGFIDVTNRQQGKDGSSAFSKAFTNLKKSEFYEETAPEAKTAATEPKQKPLNKPASKYAVVVNPKQRGNPILKFVRNVPWEYGEIVPDYEMGVTTCALFLSIRYHNLNPNYIHERLKQLGHQYQLRVLLVQVDVKEPHHELKQLTKICFLADLTLMLAWSQEEAGRIIEIYKIYENKPPDMIMEKQDSNPHSMVLVMALEALHEEAKPLGLEVSWPKTKGQVFGGLLDETVQSVHVCSEDIEILESFPW</sequence>
<feature type="domain" description="ERCC1-like central" evidence="8">
    <location>
        <begin position="82"/>
        <end position="194"/>
    </location>
</feature>
<keyword evidence="10" id="KW-1185">Reference proteome</keyword>
<keyword evidence="6" id="KW-0539">Nucleus</keyword>
<dbReference type="GO" id="GO:0003684">
    <property type="term" value="F:damaged DNA binding"/>
    <property type="evidence" value="ECO:0007669"/>
    <property type="project" value="InterPro"/>
</dbReference>
<dbReference type="Pfam" id="PF03834">
    <property type="entry name" value="Rad10"/>
    <property type="match status" value="1"/>
</dbReference>
<keyword evidence="5" id="KW-0234">DNA repair</keyword>